<proteinExistence type="predicted"/>
<dbReference type="EMBL" id="CP019655">
    <property type="protein sequence ID" value="AVF25938.1"/>
    <property type="molecule type" value="Genomic_DNA"/>
</dbReference>
<keyword evidence="1" id="KW-0472">Membrane</keyword>
<dbReference type="AlphaFoldDB" id="A0A2L1TZ93"/>
<gene>
    <name evidence="2" type="ORF">ERICIII_01760</name>
</gene>
<feature type="transmembrane region" description="Helical" evidence="1">
    <location>
        <begin position="21"/>
        <end position="41"/>
    </location>
</feature>
<sequence length="183" mass="20890">MYRLWLKPSSFLDNQDINPKHLLGYNLIFLFFSSVFSGIITSKVLEIQEISRIIGLILLSAVLIVPFYYIFNFIYAIIISLICLIFKREILLIKTYSIIISANSLVFMFSTLIICLLLFFYNPVVMFSSLICSLIITIMAIRVFYYGLYKYVGLNKGFCLFFCGIVALVAILTNVTGVIGYVS</sequence>
<feature type="transmembrane region" description="Helical" evidence="1">
    <location>
        <begin position="98"/>
        <end position="121"/>
    </location>
</feature>
<evidence type="ECO:0000256" key="1">
    <source>
        <dbReference type="SAM" id="Phobius"/>
    </source>
</evidence>
<feature type="transmembrane region" description="Helical" evidence="1">
    <location>
        <begin position="53"/>
        <end position="86"/>
    </location>
</feature>
<organism evidence="2 3">
    <name type="scientific">Paenibacillus larvae subsp. larvae</name>
    <dbReference type="NCBI Taxonomy" id="147375"/>
    <lineage>
        <taxon>Bacteria</taxon>
        <taxon>Bacillati</taxon>
        <taxon>Bacillota</taxon>
        <taxon>Bacilli</taxon>
        <taxon>Bacillales</taxon>
        <taxon>Paenibacillaceae</taxon>
        <taxon>Paenibacillus</taxon>
    </lineage>
</organism>
<feature type="transmembrane region" description="Helical" evidence="1">
    <location>
        <begin position="158"/>
        <end position="182"/>
    </location>
</feature>
<keyword evidence="1" id="KW-1133">Transmembrane helix</keyword>
<protein>
    <recommendedName>
        <fullName evidence="4">Yip1 domain-containing protein</fullName>
    </recommendedName>
</protein>
<name>A0A2L1TZ93_9BACL</name>
<feature type="transmembrane region" description="Helical" evidence="1">
    <location>
        <begin position="127"/>
        <end position="146"/>
    </location>
</feature>
<evidence type="ECO:0000313" key="3">
    <source>
        <dbReference type="Proteomes" id="UP000239833"/>
    </source>
</evidence>
<dbReference type="Proteomes" id="UP000239833">
    <property type="component" value="Chromosome"/>
</dbReference>
<accession>A0A2L1TZ93</accession>
<evidence type="ECO:0000313" key="2">
    <source>
        <dbReference type="EMBL" id="AVF25938.1"/>
    </source>
</evidence>
<keyword evidence="1" id="KW-0812">Transmembrane</keyword>
<evidence type="ECO:0008006" key="4">
    <source>
        <dbReference type="Google" id="ProtNLM"/>
    </source>
</evidence>
<reference evidence="3" key="1">
    <citation type="submission" date="2017-02" db="EMBL/GenBank/DDBJ databases">
        <title>Delineation of Paenibacillus larvae strains originating from foulbrood outbreaks.</title>
        <authorList>
            <person name="Beims H."/>
            <person name="Bunk B."/>
            <person name="Sproeer C."/>
            <person name="Mohr K.I."/>
            <person name="Pradella S."/>
            <person name="Guenther G."/>
            <person name="Rohde M."/>
            <person name="von der Ohe W."/>
            <person name="Steinert M."/>
        </authorList>
    </citation>
    <scope>NUCLEOTIDE SEQUENCE [LARGE SCALE GENOMIC DNA]</scope>
    <source>
        <strain evidence="3">Eric_III</strain>
    </source>
</reference>